<dbReference type="Proteomes" id="UP001148662">
    <property type="component" value="Unassembled WGS sequence"/>
</dbReference>
<reference evidence="1" key="1">
    <citation type="submission" date="2022-07" db="EMBL/GenBank/DDBJ databases">
        <title>Genome Sequence of Phlebia brevispora.</title>
        <authorList>
            <person name="Buettner E."/>
        </authorList>
    </citation>
    <scope>NUCLEOTIDE SEQUENCE</scope>
    <source>
        <strain evidence="1">MPL23</strain>
    </source>
</reference>
<sequence length="383" mass="42457">MPEYTDGGDDSMGAIGGAAARRVVVSRSHGGGSHQSDILKDTLYTWNSERNASFPAKVTFRYTLPTHYTHRLSGERFRLPPTYEAHLDGMPGFNVEIHYAIVVTISRTRDRLDWWRKTTKLRIPFRYRELSRPSQLGPFPLSLTKTPSGPKTLFKFTLQSRRSRRENIDVQLFLPASQVCTMREPIPFFVTLFASDDVLEPFGIHRPSPTSFHPLSTTNSSSSSLQQQLIHRTSGGTSPVRVSLQRQTQVDALAAGMPTMRENTHIAAVKTLVRGVIHAMTRSSNSITWSGAVELPPSVRSGGFVGSGIKVNVRSTFICWSSHQPENRTSLDCLFAQDSIVLAIVPPDGAQSTFMQFSASVPVHLTTEAYDCYSAAVAVSEWL</sequence>
<proteinExistence type="predicted"/>
<gene>
    <name evidence="1" type="ORF">NM688_g3343</name>
</gene>
<evidence type="ECO:0000313" key="1">
    <source>
        <dbReference type="EMBL" id="KAJ3553979.1"/>
    </source>
</evidence>
<organism evidence="1 2">
    <name type="scientific">Phlebia brevispora</name>
    <dbReference type="NCBI Taxonomy" id="194682"/>
    <lineage>
        <taxon>Eukaryota</taxon>
        <taxon>Fungi</taxon>
        <taxon>Dikarya</taxon>
        <taxon>Basidiomycota</taxon>
        <taxon>Agaricomycotina</taxon>
        <taxon>Agaricomycetes</taxon>
        <taxon>Polyporales</taxon>
        <taxon>Meruliaceae</taxon>
        <taxon>Phlebia</taxon>
    </lineage>
</organism>
<name>A0ACC1T677_9APHY</name>
<keyword evidence="2" id="KW-1185">Reference proteome</keyword>
<comment type="caution">
    <text evidence="1">The sequence shown here is derived from an EMBL/GenBank/DDBJ whole genome shotgun (WGS) entry which is preliminary data.</text>
</comment>
<dbReference type="EMBL" id="JANHOG010000477">
    <property type="protein sequence ID" value="KAJ3553979.1"/>
    <property type="molecule type" value="Genomic_DNA"/>
</dbReference>
<protein>
    <submittedName>
        <fullName evidence="1">Uncharacterized protein</fullName>
    </submittedName>
</protein>
<evidence type="ECO:0000313" key="2">
    <source>
        <dbReference type="Proteomes" id="UP001148662"/>
    </source>
</evidence>
<accession>A0ACC1T677</accession>